<dbReference type="InterPro" id="IPR001714">
    <property type="entry name" value="Pept_M24_MAP"/>
</dbReference>
<feature type="binding site" evidence="6">
    <location>
        <position position="108"/>
    </location>
    <ligand>
        <name>a divalent metal cation</name>
        <dbReference type="ChEBI" id="CHEBI:60240"/>
        <label>1</label>
    </ligand>
</feature>
<comment type="catalytic activity">
    <reaction evidence="6 7">
        <text>Release of N-terminal amino acids, preferentially methionine, from peptides and arylamides.</text>
        <dbReference type="EC" id="3.4.11.18"/>
    </reaction>
</comment>
<dbReference type="HAMAP" id="MF_01974">
    <property type="entry name" value="MetAP_1"/>
    <property type="match status" value="1"/>
</dbReference>
<evidence type="ECO:0000313" key="10">
    <source>
        <dbReference type="Proteomes" id="UP000823964"/>
    </source>
</evidence>
<protein>
    <recommendedName>
        <fullName evidence="6 7">Methionine aminopeptidase</fullName>
        <shortName evidence="6">MAP</shortName>
        <shortName evidence="6">MetAP</shortName>
        <ecNumber evidence="6 7">3.4.11.18</ecNumber>
    </recommendedName>
    <alternativeName>
        <fullName evidence="6">Peptidase M</fullName>
    </alternativeName>
</protein>
<feature type="binding site" evidence="6">
    <location>
        <position position="178"/>
    </location>
    <ligand>
        <name>substrate</name>
    </ligand>
</feature>
<dbReference type="GO" id="GO:0070006">
    <property type="term" value="F:metalloaminopeptidase activity"/>
    <property type="evidence" value="ECO:0007669"/>
    <property type="project" value="UniProtKB-UniRule"/>
</dbReference>
<feature type="binding site" evidence="6">
    <location>
        <position position="171"/>
    </location>
    <ligand>
        <name>a divalent metal cation</name>
        <dbReference type="ChEBI" id="CHEBI:60240"/>
        <label>2</label>
        <note>catalytic</note>
    </ligand>
</feature>
<dbReference type="GO" id="GO:0005829">
    <property type="term" value="C:cytosol"/>
    <property type="evidence" value="ECO:0007669"/>
    <property type="project" value="TreeGrafter"/>
</dbReference>
<sequence length="264" mass="28742">MSNRIPVRNPNELSKMRKAGEVSARILMELATIIKPGITTKDIDNYAAELFAREGCGNAFLGYAGYPGHLCISVNEVVVHGIGGSRVIREGDIVSLDAGAIVDGWYGDNAMTVGVGQVSEEVRRLLAVTEEALFRGIEQAKQGNPLSEVCGAIEDFVKPYGFGIVRDFVGHGVGRHLHEEPQIPNYRPNYPLPRLKRGMVLAIEPMITMGGFRVKVLEDNWTTITADGSWSAHFEHTVAVGSHGGEILTERPRIALPEQLGITL</sequence>
<feature type="domain" description="Peptidase M24" evidence="8">
    <location>
        <begin position="15"/>
        <end position="240"/>
    </location>
</feature>
<evidence type="ECO:0000256" key="5">
    <source>
        <dbReference type="ARBA" id="ARBA00022801"/>
    </source>
</evidence>
<name>A0A9D1VBJ4_9BACT</name>
<feature type="binding site" evidence="6">
    <location>
        <position position="235"/>
    </location>
    <ligand>
        <name>a divalent metal cation</name>
        <dbReference type="ChEBI" id="CHEBI:60240"/>
        <label>2</label>
        <note>catalytic</note>
    </ligand>
</feature>
<dbReference type="GO" id="GO:0006508">
    <property type="term" value="P:proteolysis"/>
    <property type="evidence" value="ECO:0007669"/>
    <property type="project" value="UniProtKB-KW"/>
</dbReference>
<feature type="binding site" evidence="6">
    <location>
        <position position="80"/>
    </location>
    <ligand>
        <name>substrate</name>
    </ligand>
</feature>
<reference evidence="9" key="1">
    <citation type="journal article" date="2021" name="PeerJ">
        <title>Extensive microbial diversity within the chicken gut microbiome revealed by metagenomics and culture.</title>
        <authorList>
            <person name="Gilroy R."/>
            <person name="Ravi A."/>
            <person name="Getino M."/>
            <person name="Pursley I."/>
            <person name="Horton D.L."/>
            <person name="Alikhan N.F."/>
            <person name="Baker D."/>
            <person name="Gharbi K."/>
            <person name="Hall N."/>
            <person name="Watson M."/>
            <person name="Adriaenssens E.M."/>
            <person name="Foster-Nyarko E."/>
            <person name="Jarju S."/>
            <person name="Secka A."/>
            <person name="Antonio M."/>
            <person name="Oren A."/>
            <person name="Chaudhuri R.R."/>
            <person name="La Ragione R."/>
            <person name="Hildebrand F."/>
            <person name="Pallen M.J."/>
        </authorList>
    </citation>
    <scope>NUCLEOTIDE SEQUENCE</scope>
    <source>
        <strain evidence="9">14975</strain>
    </source>
</reference>
<evidence type="ECO:0000256" key="3">
    <source>
        <dbReference type="ARBA" id="ARBA00022670"/>
    </source>
</evidence>
<dbReference type="PRINTS" id="PR00599">
    <property type="entry name" value="MAPEPTIDASE"/>
</dbReference>
<feature type="binding site" evidence="6">
    <location>
        <position position="97"/>
    </location>
    <ligand>
        <name>a divalent metal cation</name>
        <dbReference type="ChEBI" id="CHEBI:60240"/>
        <label>1</label>
    </ligand>
</feature>
<evidence type="ECO:0000256" key="1">
    <source>
        <dbReference type="ARBA" id="ARBA00002521"/>
    </source>
</evidence>
<dbReference type="PANTHER" id="PTHR43330">
    <property type="entry name" value="METHIONINE AMINOPEPTIDASE"/>
    <property type="match status" value="1"/>
</dbReference>
<dbReference type="SUPFAM" id="SSF55920">
    <property type="entry name" value="Creatinase/aminopeptidase"/>
    <property type="match status" value="1"/>
</dbReference>
<accession>A0A9D1VBJ4</accession>
<dbReference type="EC" id="3.4.11.18" evidence="6 7"/>
<keyword evidence="5 6" id="KW-0378">Hydrolase</keyword>
<feature type="binding site" evidence="6">
    <location>
        <position position="235"/>
    </location>
    <ligand>
        <name>a divalent metal cation</name>
        <dbReference type="ChEBI" id="CHEBI:60240"/>
        <label>1</label>
    </ligand>
</feature>
<evidence type="ECO:0000256" key="6">
    <source>
        <dbReference type="HAMAP-Rule" id="MF_01974"/>
    </source>
</evidence>
<dbReference type="PANTHER" id="PTHR43330:SF27">
    <property type="entry name" value="METHIONINE AMINOPEPTIDASE"/>
    <property type="match status" value="1"/>
</dbReference>
<dbReference type="InterPro" id="IPR036005">
    <property type="entry name" value="Creatinase/aminopeptidase-like"/>
</dbReference>
<dbReference type="AlphaFoldDB" id="A0A9D1VBJ4"/>
<evidence type="ECO:0000256" key="2">
    <source>
        <dbReference type="ARBA" id="ARBA00022438"/>
    </source>
</evidence>
<feature type="binding site" evidence="6">
    <location>
        <position position="204"/>
    </location>
    <ligand>
        <name>a divalent metal cation</name>
        <dbReference type="ChEBI" id="CHEBI:60240"/>
        <label>2</label>
        <note>catalytic</note>
    </ligand>
</feature>
<reference evidence="9" key="2">
    <citation type="submission" date="2021-04" db="EMBL/GenBank/DDBJ databases">
        <authorList>
            <person name="Gilroy R."/>
        </authorList>
    </citation>
    <scope>NUCLEOTIDE SEQUENCE</scope>
    <source>
        <strain evidence="9">14975</strain>
    </source>
</reference>
<dbReference type="GO" id="GO:0046872">
    <property type="term" value="F:metal ion binding"/>
    <property type="evidence" value="ECO:0007669"/>
    <property type="project" value="UniProtKB-UniRule"/>
</dbReference>
<comment type="caution">
    <text evidence="9">The sequence shown here is derived from an EMBL/GenBank/DDBJ whole genome shotgun (WGS) entry which is preliminary data.</text>
</comment>
<gene>
    <name evidence="6 9" type="primary">map</name>
    <name evidence="9" type="ORF">H9862_05565</name>
</gene>
<evidence type="ECO:0000259" key="8">
    <source>
        <dbReference type="Pfam" id="PF00557"/>
    </source>
</evidence>
<dbReference type="InterPro" id="IPR000994">
    <property type="entry name" value="Pept_M24"/>
</dbReference>
<organism evidence="9 10">
    <name type="scientific">Candidatus Akkermansia intestinigallinarum</name>
    <dbReference type="NCBI Taxonomy" id="2838431"/>
    <lineage>
        <taxon>Bacteria</taxon>
        <taxon>Pseudomonadati</taxon>
        <taxon>Verrucomicrobiota</taxon>
        <taxon>Verrucomicrobiia</taxon>
        <taxon>Verrucomicrobiales</taxon>
        <taxon>Akkermansiaceae</taxon>
        <taxon>Akkermansia</taxon>
    </lineage>
</organism>
<comment type="cofactor">
    <cofactor evidence="6">
        <name>Co(2+)</name>
        <dbReference type="ChEBI" id="CHEBI:48828"/>
    </cofactor>
    <cofactor evidence="6">
        <name>Zn(2+)</name>
        <dbReference type="ChEBI" id="CHEBI:29105"/>
    </cofactor>
    <cofactor evidence="6">
        <name>Mn(2+)</name>
        <dbReference type="ChEBI" id="CHEBI:29035"/>
    </cofactor>
    <cofactor evidence="6">
        <name>Fe(2+)</name>
        <dbReference type="ChEBI" id="CHEBI:29033"/>
    </cofactor>
    <text evidence="6">Binds 2 divalent metal cations per subunit. Has a high-affinity and a low affinity metal-binding site. The true nature of the physiological cofactor is under debate. The enzyme is active with cobalt, zinc, manganese or divalent iron ions. Most likely, methionine aminopeptidases function as mononuclear Fe(2+)-metalloproteases under physiological conditions, and the catalytically relevant metal-binding site has been assigned to the histidine-containing high-affinity site.</text>
</comment>
<evidence type="ECO:0000256" key="7">
    <source>
        <dbReference type="RuleBase" id="RU003653"/>
    </source>
</evidence>
<proteinExistence type="inferred from homology"/>
<dbReference type="InterPro" id="IPR002467">
    <property type="entry name" value="Pept_M24A_MAP1"/>
</dbReference>
<comment type="similarity">
    <text evidence="6">Belongs to the peptidase M24A family. Methionine aminopeptidase type 1 subfamily.</text>
</comment>
<comment type="function">
    <text evidence="1 6">Removes the N-terminal methionine from nascent proteins. The N-terminal methionine is often cleaved when the second residue in the primary sequence is small and uncharged (Met-Ala-, Cys, Gly, Pro, Ser, Thr, or Val). Requires deformylation of the N(alpha)-formylated initiator methionine before it can be hydrolyzed.</text>
</comment>
<keyword evidence="2 6" id="KW-0031">Aminopeptidase</keyword>
<dbReference type="EMBL" id="DXFQ01000098">
    <property type="protein sequence ID" value="HIX20055.1"/>
    <property type="molecule type" value="Genomic_DNA"/>
</dbReference>
<keyword evidence="4 6" id="KW-0479">Metal-binding</keyword>
<dbReference type="PROSITE" id="PS00680">
    <property type="entry name" value="MAP_1"/>
    <property type="match status" value="1"/>
</dbReference>
<dbReference type="Proteomes" id="UP000823964">
    <property type="component" value="Unassembled WGS sequence"/>
</dbReference>
<dbReference type="CDD" id="cd01086">
    <property type="entry name" value="MetAP1"/>
    <property type="match status" value="1"/>
</dbReference>
<feature type="binding site" evidence="6">
    <location>
        <position position="108"/>
    </location>
    <ligand>
        <name>a divalent metal cation</name>
        <dbReference type="ChEBI" id="CHEBI:60240"/>
        <label>2</label>
        <note>catalytic</note>
    </ligand>
</feature>
<dbReference type="Gene3D" id="3.90.230.10">
    <property type="entry name" value="Creatinase/methionine aminopeptidase superfamily"/>
    <property type="match status" value="1"/>
</dbReference>
<keyword evidence="3 6" id="KW-0645">Protease</keyword>
<dbReference type="Pfam" id="PF00557">
    <property type="entry name" value="Peptidase_M24"/>
    <property type="match status" value="1"/>
</dbReference>
<comment type="subunit">
    <text evidence="6">Monomer.</text>
</comment>
<evidence type="ECO:0000256" key="4">
    <source>
        <dbReference type="ARBA" id="ARBA00022723"/>
    </source>
</evidence>
<evidence type="ECO:0000313" key="9">
    <source>
        <dbReference type="EMBL" id="HIX20055.1"/>
    </source>
</evidence>
<dbReference type="GO" id="GO:0004239">
    <property type="term" value="F:initiator methionyl aminopeptidase activity"/>
    <property type="evidence" value="ECO:0007669"/>
    <property type="project" value="UniProtKB-UniRule"/>
</dbReference>
<dbReference type="NCBIfam" id="TIGR00500">
    <property type="entry name" value="met_pdase_I"/>
    <property type="match status" value="1"/>
</dbReference>